<name>A0A653RCU6_BACAB</name>
<dbReference type="NCBIfam" id="NF040827">
    <property type="entry name" value="CotZ_rel"/>
    <property type="match status" value="1"/>
</dbReference>
<gene>
    <name evidence="1" type="ORF">BACI348_40912</name>
</gene>
<dbReference type="Proteomes" id="UP000433089">
    <property type="component" value="Unassembled WGS sequence"/>
</dbReference>
<dbReference type="InterPro" id="IPR019593">
    <property type="entry name" value="Spore_coat_protein_Z/Y"/>
</dbReference>
<protein>
    <submittedName>
        <fullName evidence="1">Uncharacterized protein</fullName>
    </submittedName>
</protein>
<dbReference type="RefSeq" id="WP_110487540.1">
    <property type="nucleotide sequence ID" value="NZ_JARTHE010000011.1"/>
</dbReference>
<dbReference type="AlphaFoldDB" id="A0A653RCU6"/>
<evidence type="ECO:0000313" key="2">
    <source>
        <dbReference type="Proteomes" id="UP000433089"/>
    </source>
</evidence>
<evidence type="ECO:0000313" key="1">
    <source>
        <dbReference type="EMBL" id="VXB52768.1"/>
    </source>
</evidence>
<proteinExistence type="predicted"/>
<dbReference type="EMBL" id="CABWLH010000009">
    <property type="protein sequence ID" value="VXB52768.1"/>
    <property type="molecule type" value="Genomic_DNA"/>
</dbReference>
<sequence>MSKLKEINNQTKLEGFTHKRSMSSPFLLTMEDGEPFYSWVFFERSVFKTCYFSLSSINEKQNCVVLELLVPCCNRSTCSQKVLYRSSSKILVDLSFLCGIIEVELPVYDALILKNIESHHIFLCFSTTPSSVEVWRNGTKFLNTATVVLHHQDHQDVPVAIRIQTGTFCYDLLVQKGESRAITVKDVKFILKSPSTENVQARLDMQINMVQRRKIKL</sequence>
<reference evidence="1 2" key="1">
    <citation type="submission" date="2019-10" db="EMBL/GenBank/DDBJ databases">
        <authorList>
            <person name="Karimi E."/>
        </authorList>
    </citation>
    <scope>NUCLEOTIDE SEQUENCE [LARGE SCALE GENOMIC DNA]</scope>
    <source>
        <strain evidence="1">Bacillus sp. 348</strain>
    </source>
</reference>
<dbReference type="Pfam" id="PF10612">
    <property type="entry name" value="Spore-coat_CotZ"/>
    <property type="match status" value="1"/>
</dbReference>
<accession>A0A653RCU6</accession>
<organism evidence="1 2">
    <name type="scientific">Bacillus altitudinis</name>
    <dbReference type="NCBI Taxonomy" id="293387"/>
    <lineage>
        <taxon>Bacteria</taxon>
        <taxon>Bacillati</taxon>
        <taxon>Bacillota</taxon>
        <taxon>Bacilli</taxon>
        <taxon>Bacillales</taxon>
        <taxon>Bacillaceae</taxon>
        <taxon>Bacillus</taxon>
    </lineage>
</organism>